<protein>
    <submittedName>
        <fullName evidence="2">Uncharacterized protein</fullName>
    </submittedName>
</protein>
<evidence type="ECO:0000256" key="1">
    <source>
        <dbReference type="SAM" id="MobiDB-lite"/>
    </source>
</evidence>
<sequence length="217" mass="23032">MASGSASGAGSSPLGPAAAAAAAAATRAAIHIPPNPPRCSSSSNPVPPTLAAFSDFSDFARQLQAKQQHSNYHSSSLSTSLKDMVAASVNRTSLHPSGVQPGVGHTELEEELHETAHIDYERVSIIANPAVPSLYEDALVYETGTAITSTGALTAYSESRRHIGQRFLSRTAGRGSKIGLFQPLGSFRNVNYQLEERELDRETQPETKTTFAAKLRV</sequence>
<dbReference type="OrthoDB" id="4188917at2759"/>
<gene>
    <name evidence="2" type="ORF">HCEG_08481</name>
</gene>
<dbReference type="EMBL" id="DS990643">
    <property type="protein sequence ID" value="EGC49266.1"/>
    <property type="molecule type" value="Genomic_DNA"/>
</dbReference>
<reference evidence="3" key="1">
    <citation type="submission" date="2008-07" db="EMBL/GenBank/DDBJ databases">
        <title>Annotation of Ajellomyces capsulatus strain H88.</title>
        <authorList>
            <person name="Champion M."/>
            <person name="Cuomo C."/>
            <person name="Ma L.-J."/>
            <person name="Henn M.R."/>
            <person name="Sil A."/>
            <person name="Goldman B."/>
            <person name="Young S.K."/>
            <person name="Kodira C.D."/>
            <person name="Zeng Q."/>
            <person name="Koehrsen M."/>
            <person name="Alvarado L."/>
            <person name="Berlin A."/>
            <person name="Borenstein D."/>
            <person name="Chen Z."/>
            <person name="Engels R."/>
            <person name="Freedman E."/>
            <person name="Gellesch M."/>
            <person name="Goldberg J."/>
            <person name="Griggs A."/>
            <person name="Gujja S."/>
            <person name="Heiman D."/>
            <person name="Hepburn T."/>
            <person name="Howarth C."/>
            <person name="Jen D."/>
            <person name="Larson L."/>
            <person name="Lewis B."/>
            <person name="Mehta T."/>
            <person name="Park D."/>
            <person name="Pearson M."/>
            <person name="Roberts A."/>
            <person name="Saif S."/>
            <person name="Shea T."/>
            <person name="Shenoy N."/>
            <person name="Sisk P."/>
            <person name="Stolte C."/>
            <person name="Sykes S."/>
            <person name="Walk T."/>
            <person name="White J."/>
            <person name="Yandava C."/>
            <person name="Klein B."/>
            <person name="McEwen J.G."/>
            <person name="Puccia R."/>
            <person name="Goldman G.H."/>
            <person name="Felipe M.S."/>
            <person name="Nino-Vega G."/>
            <person name="San-Blas G."/>
            <person name="Taylor J."/>
            <person name="Mendoza L."/>
            <person name="Galagan J."/>
            <person name="Nusbaum C."/>
            <person name="Birren B."/>
        </authorList>
    </citation>
    <scope>NUCLEOTIDE SEQUENCE [LARGE SCALE GENOMIC DNA]</scope>
    <source>
        <strain evidence="3">H88</strain>
    </source>
</reference>
<dbReference type="STRING" id="544711.F0UTN9"/>
<name>F0UTN9_AJEC8</name>
<dbReference type="HOGENOM" id="CLU_1271972_0_0_1"/>
<proteinExistence type="predicted"/>
<dbReference type="Proteomes" id="UP000008142">
    <property type="component" value="Unassembled WGS sequence"/>
</dbReference>
<dbReference type="AlphaFoldDB" id="F0UTN9"/>
<feature type="region of interest" description="Disordered" evidence="1">
    <location>
        <begin position="1"/>
        <end position="26"/>
    </location>
</feature>
<evidence type="ECO:0000313" key="2">
    <source>
        <dbReference type="EMBL" id="EGC49266.1"/>
    </source>
</evidence>
<accession>F0UTN9</accession>
<dbReference type="VEuPathDB" id="FungiDB:I7I53_12234"/>
<evidence type="ECO:0000313" key="3">
    <source>
        <dbReference type="Proteomes" id="UP000008142"/>
    </source>
</evidence>
<organism evidence="3">
    <name type="scientific">Ajellomyces capsulatus (strain H88)</name>
    <name type="common">Darling's disease fungus</name>
    <name type="synonym">Histoplasma capsulatum</name>
    <dbReference type="NCBI Taxonomy" id="544711"/>
    <lineage>
        <taxon>Eukaryota</taxon>
        <taxon>Fungi</taxon>
        <taxon>Dikarya</taxon>
        <taxon>Ascomycota</taxon>
        <taxon>Pezizomycotina</taxon>
        <taxon>Eurotiomycetes</taxon>
        <taxon>Eurotiomycetidae</taxon>
        <taxon>Onygenales</taxon>
        <taxon>Ajellomycetaceae</taxon>
        <taxon>Histoplasma</taxon>
    </lineage>
</organism>